<dbReference type="CDD" id="cd00130">
    <property type="entry name" value="PAS"/>
    <property type="match status" value="1"/>
</dbReference>
<dbReference type="Pfam" id="PF00989">
    <property type="entry name" value="PAS"/>
    <property type="match status" value="1"/>
</dbReference>
<keyword evidence="3" id="KW-1185">Reference proteome</keyword>
<dbReference type="Proteomes" id="UP000262073">
    <property type="component" value="Chromosome"/>
</dbReference>
<dbReference type="SMART" id="SM00091">
    <property type="entry name" value="PAS"/>
    <property type="match status" value="1"/>
</dbReference>
<protein>
    <submittedName>
        <fullName evidence="2">PAS domain-containing protein</fullName>
    </submittedName>
</protein>
<name>A0A346NJ85_9ALTE</name>
<dbReference type="OrthoDB" id="9812260at2"/>
<dbReference type="AlphaFoldDB" id="A0A346NJ85"/>
<proteinExistence type="predicted"/>
<evidence type="ECO:0000313" key="3">
    <source>
        <dbReference type="Proteomes" id="UP000262073"/>
    </source>
</evidence>
<dbReference type="InterPro" id="IPR013767">
    <property type="entry name" value="PAS_fold"/>
</dbReference>
<organism evidence="2 3">
    <name type="scientific">Salinimonas sediminis</name>
    <dbReference type="NCBI Taxonomy" id="2303538"/>
    <lineage>
        <taxon>Bacteria</taxon>
        <taxon>Pseudomonadati</taxon>
        <taxon>Pseudomonadota</taxon>
        <taxon>Gammaproteobacteria</taxon>
        <taxon>Alteromonadales</taxon>
        <taxon>Alteromonadaceae</taxon>
        <taxon>Alteromonas/Salinimonas group</taxon>
        <taxon>Salinimonas</taxon>
    </lineage>
</organism>
<dbReference type="RefSeq" id="WP_108568194.1">
    <property type="nucleotide sequence ID" value="NZ_CP031769.1"/>
</dbReference>
<dbReference type="KEGG" id="salm:D0Y50_03910"/>
<dbReference type="InterPro" id="IPR000014">
    <property type="entry name" value="PAS"/>
</dbReference>
<dbReference type="Gene3D" id="3.30.450.20">
    <property type="entry name" value="PAS domain"/>
    <property type="match status" value="1"/>
</dbReference>
<sequence length="163" mass="19143">MSDSLEELQEFHWMMDMLQTVDVGIVVLDRHFQIKVWNAFMESHSGLLPSEVREKSLFSLYPDIDPSWFGKKAKPVFELKTRAFMTWEQRPYLFKFPNYRPITGNEQYMYQNITLSPLTSANGTVENISMMIYDVTDIAGGKKQLESLQVTQSEMLERQQRMN</sequence>
<evidence type="ECO:0000259" key="1">
    <source>
        <dbReference type="SMART" id="SM00091"/>
    </source>
</evidence>
<dbReference type="EMBL" id="CP031769">
    <property type="protein sequence ID" value="AXR05592.1"/>
    <property type="molecule type" value="Genomic_DNA"/>
</dbReference>
<gene>
    <name evidence="2" type="ORF">D0Y50_03910</name>
</gene>
<feature type="domain" description="PAS" evidence="1">
    <location>
        <begin position="12"/>
        <end position="78"/>
    </location>
</feature>
<dbReference type="InterPro" id="IPR035965">
    <property type="entry name" value="PAS-like_dom_sf"/>
</dbReference>
<accession>A0A346NJ85</accession>
<reference evidence="2 3" key="1">
    <citation type="submission" date="2018-08" db="EMBL/GenBank/DDBJ databases">
        <title>Salinimonas sediminis sp. nov., a piezophilic bacterium isolated from a deep-sea sediment sample from the New Britain Trench.</title>
        <authorList>
            <person name="Cao J."/>
        </authorList>
    </citation>
    <scope>NUCLEOTIDE SEQUENCE [LARGE SCALE GENOMIC DNA]</scope>
    <source>
        <strain evidence="2 3">N102</strain>
    </source>
</reference>
<dbReference type="GO" id="GO:0006355">
    <property type="term" value="P:regulation of DNA-templated transcription"/>
    <property type="evidence" value="ECO:0007669"/>
    <property type="project" value="InterPro"/>
</dbReference>
<dbReference type="SUPFAM" id="SSF55785">
    <property type="entry name" value="PYP-like sensor domain (PAS domain)"/>
    <property type="match status" value="1"/>
</dbReference>
<evidence type="ECO:0000313" key="2">
    <source>
        <dbReference type="EMBL" id="AXR05592.1"/>
    </source>
</evidence>